<dbReference type="Proteomes" id="UP000006706">
    <property type="component" value="Chromosome 8R"/>
</dbReference>
<sequence>MCREENVYSSTSYPFTFRGL</sequence>
<dbReference type="EMBL" id="AM270172">
    <property type="protein sequence ID" value="CAK39999.1"/>
    <property type="molecule type" value="Genomic_DNA"/>
</dbReference>
<organism evidence="1 2">
    <name type="scientific">Aspergillus niger (strain ATCC MYA-4892 / CBS 513.88 / FGSC A1513)</name>
    <dbReference type="NCBI Taxonomy" id="425011"/>
    <lineage>
        <taxon>Eukaryota</taxon>
        <taxon>Fungi</taxon>
        <taxon>Dikarya</taxon>
        <taxon>Ascomycota</taxon>
        <taxon>Pezizomycotina</taxon>
        <taxon>Eurotiomycetes</taxon>
        <taxon>Eurotiomycetidae</taxon>
        <taxon>Eurotiales</taxon>
        <taxon>Aspergillaceae</taxon>
        <taxon>Aspergillus</taxon>
        <taxon>Aspergillus subgen. Circumdati</taxon>
    </lineage>
</organism>
<reference evidence="1 2" key="1">
    <citation type="journal article" date="2007" name="Nat. Biotechnol.">
        <title>Genome sequencing and analysis of the versatile cell factory Aspergillus niger CBS 513.88.</title>
        <authorList>
            <person name="Pel H.J."/>
            <person name="de Winde J.H."/>
            <person name="Archer D.B."/>
            <person name="Dyer P.S."/>
            <person name="Hofmann G."/>
            <person name="Schaap P.J."/>
            <person name="Turner G."/>
            <person name="de Vries R.P."/>
            <person name="Albang R."/>
            <person name="Albermann K."/>
            <person name="Andersen M.R."/>
            <person name="Bendtsen J.D."/>
            <person name="Benen J.A."/>
            <person name="van den Berg M."/>
            <person name="Breestraat S."/>
            <person name="Caddick M.X."/>
            <person name="Contreras R."/>
            <person name="Cornell M."/>
            <person name="Coutinho P.M."/>
            <person name="Danchin E.G."/>
            <person name="Debets A.J."/>
            <person name="Dekker P."/>
            <person name="van Dijck P.W."/>
            <person name="van Dijk A."/>
            <person name="Dijkhuizen L."/>
            <person name="Driessen A.J."/>
            <person name="d'Enfert C."/>
            <person name="Geysens S."/>
            <person name="Goosen C."/>
            <person name="Groot G.S."/>
            <person name="de Groot P.W."/>
            <person name="Guillemette T."/>
            <person name="Henrissat B."/>
            <person name="Herweijer M."/>
            <person name="van den Hombergh J.P."/>
            <person name="van den Hondel C.A."/>
            <person name="van der Heijden R.T."/>
            <person name="van der Kaaij R.M."/>
            <person name="Klis F.M."/>
            <person name="Kools H.J."/>
            <person name="Kubicek C.P."/>
            <person name="van Kuyk P.A."/>
            <person name="Lauber J."/>
            <person name="Lu X."/>
            <person name="van der Maarel M.J."/>
            <person name="Meulenberg R."/>
            <person name="Menke H."/>
            <person name="Mortimer M.A."/>
            <person name="Nielsen J."/>
            <person name="Oliver S.G."/>
            <person name="Olsthoorn M."/>
            <person name="Pal K."/>
            <person name="van Peij N.N."/>
            <person name="Ram A.F."/>
            <person name="Rinas U."/>
            <person name="Roubos J.A."/>
            <person name="Sagt C.M."/>
            <person name="Schmoll M."/>
            <person name="Sun J."/>
            <person name="Ussery D."/>
            <person name="Varga J."/>
            <person name="Vervecken W."/>
            <person name="van de Vondervoort P.J."/>
            <person name="Wedler H."/>
            <person name="Wosten H.A."/>
            <person name="Zeng A.P."/>
            <person name="van Ooyen A.J."/>
            <person name="Visser J."/>
            <person name="Stam H."/>
        </authorList>
    </citation>
    <scope>NUCLEOTIDE SEQUENCE [LARGE SCALE GENOMIC DNA]</scope>
    <source>
        <strain evidence="2">CBS 513.88 / FGSC A1513 / ATCC MYA-4892</strain>
    </source>
</reference>
<protein>
    <submittedName>
        <fullName evidence="1">Contig An08c0170, genomic contig</fullName>
    </submittedName>
</protein>
<dbReference type="AlphaFoldDB" id="A2QRX1"/>
<gene>
    <name evidence="1" type="ORF">An08g07500</name>
</gene>
<proteinExistence type="predicted"/>
<evidence type="ECO:0000313" key="2">
    <source>
        <dbReference type="Proteomes" id="UP000006706"/>
    </source>
</evidence>
<dbReference type="HOGENOM" id="CLU_3428471_0_0_1"/>
<dbReference type="VEuPathDB" id="FungiDB:An08g07500"/>
<keyword evidence="2" id="KW-1185">Reference proteome</keyword>
<accession>A2QRX1</accession>
<evidence type="ECO:0000313" key="1">
    <source>
        <dbReference type="EMBL" id="CAK39999.1"/>
    </source>
</evidence>
<name>A2QRX1_ASPNC</name>